<keyword evidence="3" id="KW-1185">Reference proteome</keyword>
<gene>
    <name evidence="2" type="ORF">CDAR_507151</name>
</gene>
<feature type="region of interest" description="Disordered" evidence="1">
    <location>
        <begin position="16"/>
        <end position="62"/>
    </location>
</feature>
<comment type="caution">
    <text evidence="2">The sequence shown here is derived from an EMBL/GenBank/DDBJ whole genome shotgun (WGS) entry which is preliminary data.</text>
</comment>
<sequence>MTLENYAKNVYLVYQHQHQSESGATNRITYQRRKSKNRSNNKNKNIKSSDDNRRLSPHKSPPWILQLLHGGHSRNAGGLHLNSHLCYTMDS</sequence>
<evidence type="ECO:0000313" key="3">
    <source>
        <dbReference type="Proteomes" id="UP001054837"/>
    </source>
</evidence>
<dbReference type="AlphaFoldDB" id="A0AAV4S2G1"/>
<protein>
    <submittedName>
        <fullName evidence="2">Uncharacterized protein</fullName>
    </submittedName>
</protein>
<reference evidence="2 3" key="1">
    <citation type="submission" date="2021-06" db="EMBL/GenBank/DDBJ databases">
        <title>Caerostris darwini draft genome.</title>
        <authorList>
            <person name="Kono N."/>
            <person name="Arakawa K."/>
        </authorList>
    </citation>
    <scope>NUCLEOTIDE SEQUENCE [LARGE SCALE GENOMIC DNA]</scope>
</reference>
<accession>A0AAV4S2G1</accession>
<evidence type="ECO:0000313" key="2">
    <source>
        <dbReference type="EMBL" id="GIY26912.1"/>
    </source>
</evidence>
<dbReference type="EMBL" id="BPLQ01006989">
    <property type="protein sequence ID" value="GIY26912.1"/>
    <property type="molecule type" value="Genomic_DNA"/>
</dbReference>
<dbReference type="Proteomes" id="UP001054837">
    <property type="component" value="Unassembled WGS sequence"/>
</dbReference>
<feature type="compositionally biased region" description="Basic residues" evidence="1">
    <location>
        <begin position="30"/>
        <end position="45"/>
    </location>
</feature>
<feature type="compositionally biased region" description="Polar residues" evidence="1">
    <location>
        <begin position="16"/>
        <end position="29"/>
    </location>
</feature>
<proteinExistence type="predicted"/>
<evidence type="ECO:0000256" key="1">
    <source>
        <dbReference type="SAM" id="MobiDB-lite"/>
    </source>
</evidence>
<organism evidence="2 3">
    <name type="scientific">Caerostris darwini</name>
    <dbReference type="NCBI Taxonomy" id="1538125"/>
    <lineage>
        <taxon>Eukaryota</taxon>
        <taxon>Metazoa</taxon>
        <taxon>Ecdysozoa</taxon>
        <taxon>Arthropoda</taxon>
        <taxon>Chelicerata</taxon>
        <taxon>Arachnida</taxon>
        <taxon>Araneae</taxon>
        <taxon>Araneomorphae</taxon>
        <taxon>Entelegynae</taxon>
        <taxon>Araneoidea</taxon>
        <taxon>Araneidae</taxon>
        <taxon>Caerostris</taxon>
    </lineage>
</organism>
<name>A0AAV4S2G1_9ARAC</name>